<gene>
    <name evidence="6" type="ORF">CVT26_016043</name>
</gene>
<dbReference type="Proteomes" id="UP000284706">
    <property type="component" value="Unassembled WGS sequence"/>
</dbReference>
<dbReference type="SUPFAM" id="SSF49764">
    <property type="entry name" value="HSP20-like chaperones"/>
    <property type="match status" value="1"/>
</dbReference>
<dbReference type="AlphaFoldDB" id="A0A409YDP9"/>
<evidence type="ECO:0000259" key="5">
    <source>
        <dbReference type="PROSITE" id="PS01031"/>
    </source>
</evidence>
<dbReference type="InterPro" id="IPR002068">
    <property type="entry name" value="A-crystallin/Hsp20_dom"/>
</dbReference>
<dbReference type="Gene3D" id="2.60.40.790">
    <property type="match status" value="1"/>
</dbReference>
<proteinExistence type="inferred from homology"/>
<dbReference type="STRING" id="231916.A0A409YDP9"/>
<accession>A0A409YDP9</accession>
<evidence type="ECO:0000256" key="3">
    <source>
        <dbReference type="RuleBase" id="RU003616"/>
    </source>
</evidence>
<feature type="domain" description="SHSP" evidence="5">
    <location>
        <begin position="47"/>
        <end position="184"/>
    </location>
</feature>
<dbReference type="InterPro" id="IPR008978">
    <property type="entry name" value="HSP20-like_chaperone"/>
</dbReference>
<evidence type="ECO:0000313" key="6">
    <source>
        <dbReference type="EMBL" id="PPR01142.1"/>
    </source>
</evidence>
<dbReference type="InParanoid" id="A0A409YDP9"/>
<evidence type="ECO:0000313" key="7">
    <source>
        <dbReference type="Proteomes" id="UP000284706"/>
    </source>
</evidence>
<evidence type="ECO:0000256" key="1">
    <source>
        <dbReference type="ARBA" id="ARBA00023016"/>
    </source>
</evidence>
<comment type="caution">
    <text evidence="6">The sequence shown here is derived from an EMBL/GenBank/DDBJ whole genome shotgun (WGS) entry which is preliminary data.</text>
</comment>
<keyword evidence="7" id="KW-1185">Reference proteome</keyword>
<dbReference type="PROSITE" id="PS01031">
    <property type="entry name" value="SHSP"/>
    <property type="match status" value="1"/>
</dbReference>
<dbReference type="CDD" id="cd06464">
    <property type="entry name" value="ACD_sHsps-like"/>
    <property type="match status" value="1"/>
</dbReference>
<evidence type="ECO:0000256" key="4">
    <source>
        <dbReference type="SAM" id="MobiDB-lite"/>
    </source>
</evidence>
<protein>
    <recommendedName>
        <fullName evidence="5">SHSP domain-containing protein</fullName>
    </recommendedName>
</protein>
<comment type="similarity">
    <text evidence="2 3">Belongs to the small heat shock protein (HSP20) family.</text>
</comment>
<dbReference type="EMBL" id="NHYE01000963">
    <property type="protein sequence ID" value="PPR01142.1"/>
    <property type="molecule type" value="Genomic_DNA"/>
</dbReference>
<reference evidence="6 7" key="1">
    <citation type="journal article" date="2018" name="Evol. Lett.">
        <title>Horizontal gene cluster transfer increased hallucinogenic mushroom diversity.</title>
        <authorList>
            <person name="Reynolds H.T."/>
            <person name="Vijayakumar V."/>
            <person name="Gluck-Thaler E."/>
            <person name="Korotkin H.B."/>
            <person name="Matheny P.B."/>
            <person name="Slot J.C."/>
        </authorList>
    </citation>
    <scope>NUCLEOTIDE SEQUENCE [LARGE SCALE GENOMIC DNA]</scope>
    <source>
        <strain evidence="6 7">SRW20</strain>
    </source>
</reference>
<dbReference type="InterPro" id="IPR031107">
    <property type="entry name" value="Small_HSP"/>
</dbReference>
<dbReference type="Pfam" id="PF00011">
    <property type="entry name" value="HSP20"/>
    <property type="match status" value="1"/>
</dbReference>
<feature type="compositionally biased region" description="Polar residues" evidence="4">
    <location>
        <begin position="105"/>
        <end position="129"/>
    </location>
</feature>
<feature type="region of interest" description="Disordered" evidence="4">
    <location>
        <begin position="99"/>
        <end position="132"/>
    </location>
</feature>
<dbReference type="OrthoDB" id="1431247at2759"/>
<organism evidence="6 7">
    <name type="scientific">Gymnopilus dilepis</name>
    <dbReference type="NCBI Taxonomy" id="231916"/>
    <lineage>
        <taxon>Eukaryota</taxon>
        <taxon>Fungi</taxon>
        <taxon>Dikarya</taxon>
        <taxon>Basidiomycota</taxon>
        <taxon>Agaricomycotina</taxon>
        <taxon>Agaricomycetes</taxon>
        <taxon>Agaricomycetidae</taxon>
        <taxon>Agaricales</taxon>
        <taxon>Agaricineae</taxon>
        <taxon>Hymenogastraceae</taxon>
        <taxon>Gymnopilus</taxon>
    </lineage>
</organism>
<evidence type="ECO:0000256" key="2">
    <source>
        <dbReference type="PROSITE-ProRule" id="PRU00285"/>
    </source>
</evidence>
<dbReference type="PANTHER" id="PTHR11527">
    <property type="entry name" value="HEAT-SHOCK PROTEIN 20 FAMILY MEMBER"/>
    <property type="match status" value="1"/>
</dbReference>
<keyword evidence="1" id="KW-0346">Stress response</keyword>
<name>A0A409YDP9_9AGAR</name>
<sequence length="193" mass="21603">MSLTRQFFRELRPLFRMLEEPTFGRPFPPTRRGFPASFTRFDPFEEFQEIRTRPAVDVREQGDKYVLDADLPGVPKDNVEIRIGDNGRSVTIEGKITEEGGSRPAETTQANNESDSTAVTKASDETQISAERPFTRNVQFTRTVWLPRPVDTQNVEAKLDNGVLTIIAKKAEDKASTVIPIKVGGSSSETQQS</sequence>